<dbReference type="WormBase" id="Bm13408">
    <property type="protein sequence ID" value="BM47493"/>
    <property type="gene ID" value="WBGene00233669"/>
</dbReference>
<protein>
    <submittedName>
        <fullName evidence="2">Bm13408</fullName>
    </submittedName>
</protein>
<keyword evidence="1" id="KW-1133">Transmembrane helix</keyword>
<keyword evidence="1" id="KW-0472">Membrane</keyword>
<proteinExistence type="predicted"/>
<accession>A0A0J9XR74</accession>
<name>A0A0J9XR74_BRUMA</name>
<keyword evidence="1" id="KW-0812">Transmembrane</keyword>
<sequence>MYYSLTTTTYTSFILSVLLLLQSFILIKVSSHEYHKDEQDDETSPNIYWVPIVQRNFTEMIYEDDDIEHQKRDDG</sequence>
<dbReference type="EMBL" id="LN856868">
    <property type="protein sequence ID" value="CDP93397.1"/>
    <property type="molecule type" value="Genomic_DNA"/>
</dbReference>
<reference evidence="2" key="1">
    <citation type="journal article" date="2007" name="Science">
        <title>Draft genome of the filarial nematode parasite Brugia malayi.</title>
        <authorList>
            <person name="Ghedin E."/>
            <person name="Wang S."/>
            <person name="Spiro D."/>
            <person name="Caler E."/>
            <person name="Zhao Q."/>
            <person name="Crabtree J."/>
            <person name="Allen J.E."/>
            <person name="Delcher A.L."/>
            <person name="Guiliano D.B."/>
            <person name="Miranda-Saavedra D."/>
            <person name="Angiuoli S.V."/>
            <person name="Creasy T."/>
            <person name="Amedeo P."/>
            <person name="Haas B."/>
            <person name="El-Sayed N.M."/>
            <person name="Wortman J.R."/>
            <person name="Feldblyum T."/>
            <person name="Tallon L."/>
            <person name="Schatz M."/>
            <person name="Shumway M."/>
            <person name="Koo H."/>
            <person name="Salzberg S.L."/>
            <person name="Schobel S."/>
            <person name="Pertea M."/>
            <person name="Pop M."/>
            <person name="White O."/>
            <person name="Barton G.J."/>
            <person name="Carlow C.K."/>
            <person name="Crawford M.J."/>
            <person name="Daub J."/>
            <person name="Dimmic M.W."/>
            <person name="Estes C.F."/>
            <person name="Foster J.M."/>
            <person name="Ganatra M."/>
            <person name="Gregory W.F."/>
            <person name="Johnson N.M."/>
            <person name="Jin J."/>
            <person name="Komuniecki R."/>
            <person name="Korf I."/>
            <person name="Kumar S."/>
            <person name="Laney S."/>
            <person name="Li B.W."/>
            <person name="Li W."/>
            <person name="Lindblom T.H."/>
            <person name="Lustigman S."/>
            <person name="Ma D."/>
            <person name="Maina C.V."/>
            <person name="Martin D.M."/>
            <person name="McCarter J.P."/>
            <person name="McReynolds L."/>
            <person name="Mitreva M."/>
            <person name="Nutman T.B."/>
            <person name="Parkinson J."/>
            <person name="Peregrin-Alvarez J.M."/>
            <person name="Poole C."/>
            <person name="Ren Q."/>
            <person name="Saunders L."/>
            <person name="Sluder A.E."/>
            <person name="Smith K."/>
            <person name="Stanke M."/>
            <person name="Unnasch T.R."/>
            <person name="Ware J."/>
            <person name="Wei A.D."/>
            <person name="Weil G."/>
            <person name="Williams D.J."/>
            <person name="Zhang Y."/>
            <person name="Williams S.A."/>
            <person name="Fraser-Liggett C."/>
            <person name="Slatko B."/>
            <person name="Blaxter M.L."/>
            <person name="Scott A.L."/>
        </authorList>
    </citation>
    <scope>NUCLEOTIDE SEQUENCE</scope>
    <source>
        <strain evidence="2">FR3</strain>
    </source>
</reference>
<evidence type="ECO:0000313" key="2">
    <source>
        <dbReference type="EMBL" id="CDP93397.1"/>
    </source>
</evidence>
<gene>
    <name evidence="2 3" type="ORF">Bm13408</name>
    <name evidence="2" type="ORF">BM_Bm13408</name>
</gene>
<evidence type="ECO:0000256" key="1">
    <source>
        <dbReference type="SAM" id="Phobius"/>
    </source>
</evidence>
<dbReference type="AlphaFoldDB" id="A0A0J9XR74"/>
<feature type="transmembrane region" description="Helical" evidence="1">
    <location>
        <begin position="12"/>
        <end position="29"/>
    </location>
</feature>
<evidence type="ECO:0000313" key="3">
    <source>
        <dbReference type="WormBase" id="Bm13408"/>
    </source>
</evidence>
<organism evidence="2">
    <name type="scientific">Brugia malayi</name>
    <name type="common">Filarial nematode worm</name>
    <dbReference type="NCBI Taxonomy" id="6279"/>
    <lineage>
        <taxon>Eukaryota</taxon>
        <taxon>Metazoa</taxon>
        <taxon>Ecdysozoa</taxon>
        <taxon>Nematoda</taxon>
        <taxon>Chromadorea</taxon>
        <taxon>Rhabditida</taxon>
        <taxon>Spirurina</taxon>
        <taxon>Spiruromorpha</taxon>
        <taxon>Filarioidea</taxon>
        <taxon>Onchocercidae</taxon>
        <taxon>Brugia</taxon>
    </lineage>
</organism>
<reference evidence="2" key="2">
    <citation type="submission" date="2012-12" db="EMBL/GenBank/DDBJ databases">
        <authorList>
            <person name="Gao Y.W."/>
            <person name="Fan S.T."/>
            <person name="Sun H.T."/>
            <person name="Wang Z."/>
            <person name="Gao X.L."/>
            <person name="Li Y.G."/>
            <person name="Wang T.C."/>
            <person name="Zhang K."/>
            <person name="Xu W.W."/>
            <person name="Yu Z.J."/>
            <person name="Xia X.Z."/>
        </authorList>
    </citation>
    <scope>NUCLEOTIDE SEQUENCE</scope>
    <source>
        <strain evidence="2">FR3</strain>
    </source>
</reference>